<dbReference type="EMBL" id="CP015878">
    <property type="protein sequence ID" value="ANI14525.1"/>
    <property type="molecule type" value="Genomic_DNA"/>
</dbReference>
<evidence type="ECO:0000256" key="6">
    <source>
        <dbReference type="ARBA" id="ARBA00023002"/>
    </source>
</evidence>
<comment type="similarity">
    <text evidence="10">Belongs to the bacterial ring-hydroxylating dioxygenase ferredoxin component family.</text>
</comment>
<dbReference type="GO" id="GO:0051537">
    <property type="term" value="F:2 iron, 2 sulfur cluster binding"/>
    <property type="evidence" value="ECO:0007669"/>
    <property type="project" value="UniProtKB-KW"/>
</dbReference>
<dbReference type="SUPFAM" id="SSF50022">
    <property type="entry name" value="ISP domain"/>
    <property type="match status" value="1"/>
</dbReference>
<name>A0A127MW81_9PSED</name>
<dbReference type="EMBL" id="JARJLR010000045">
    <property type="protein sequence ID" value="MDF3840527.1"/>
    <property type="molecule type" value="Genomic_DNA"/>
</dbReference>
<dbReference type="Pfam" id="PF00355">
    <property type="entry name" value="Rieske"/>
    <property type="match status" value="1"/>
</dbReference>
<dbReference type="STRING" id="53408.A9C11_11245"/>
<dbReference type="GO" id="GO:0046872">
    <property type="term" value="F:metal ion binding"/>
    <property type="evidence" value="ECO:0007669"/>
    <property type="project" value="UniProtKB-KW"/>
</dbReference>
<keyword evidence="2" id="KW-0001">2Fe-2S</keyword>
<dbReference type="NCBIfam" id="TIGR02378">
    <property type="entry name" value="nirD_assim_sml"/>
    <property type="match status" value="1"/>
</dbReference>
<proteinExistence type="inferred from homology"/>
<dbReference type="GO" id="GO:0042128">
    <property type="term" value="P:nitrate assimilation"/>
    <property type="evidence" value="ECO:0007669"/>
    <property type="project" value="UniProtKB-KW"/>
</dbReference>
<evidence type="ECO:0000256" key="2">
    <source>
        <dbReference type="ARBA" id="ARBA00022714"/>
    </source>
</evidence>
<sequence length="108" mass="11650">MNWQDICALEDIQPLGSRVIAAPRGDIALFRTADDEVFALDDRCPHKGGPLSQGLIFGKRVACPLHNWQIELDSGNAVAPDVGCAHRHPVKVENGRVLLALKDLAACA</sequence>
<reference evidence="12 14" key="1">
    <citation type="submission" date="2016-05" db="EMBL/GenBank/DDBJ databases">
        <title>Genome Sequence of Pseudomonas citronellolis Strain SJTE-3, an Estrogens and Persistent Organic Pollutants degradation strain.</title>
        <authorList>
            <person name="Liang R."/>
        </authorList>
    </citation>
    <scope>NUCLEOTIDE SEQUENCE [LARGE SCALE GENOMIC DNA]</scope>
    <source>
        <strain evidence="12 14">SJTE-3</strain>
    </source>
</reference>
<dbReference type="KEGG" id="pcq:PcP3B5_39210"/>
<evidence type="ECO:0000256" key="4">
    <source>
        <dbReference type="ARBA" id="ARBA00022797"/>
    </source>
</evidence>
<dbReference type="GeneID" id="72996970"/>
<feature type="domain" description="Rieske" evidence="11">
    <location>
        <begin position="4"/>
        <end position="99"/>
    </location>
</feature>
<keyword evidence="3" id="KW-0479">Metal-binding</keyword>
<dbReference type="CDD" id="cd03530">
    <property type="entry name" value="Rieske_NirD_small_Bacillus"/>
    <property type="match status" value="1"/>
</dbReference>
<evidence type="ECO:0000259" key="11">
    <source>
        <dbReference type="PROSITE" id="PS51296"/>
    </source>
</evidence>
<reference evidence="13" key="2">
    <citation type="submission" date="2023-03" db="EMBL/GenBank/DDBJ databases">
        <title>Draft assemblies of triclosan tolerant bacteria isolated from returned activated sludge.</title>
        <authorList>
            <person name="Van Hamelsveld S."/>
        </authorList>
    </citation>
    <scope>NUCLEOTIDE SEQUENCE</scope>
    <source>
        <strain evidence="13">GW210015_S63</strain>
    </source>
</reference>
<dbReference type="PANTHER" id="PTHR21496:SF23">
    <property type="entry name" value="3-PHENYLPROPIONATE_CINNAMIC ACID DIOXYGENASE FERREDOXIN SUBUNIT"/>
    <property type="match status" value="1"/>
</dbReference>
<keyword evidence="8" id="KW-0411">Iron-sulfur</keyword>
<dbReference type="Proteomes" id="UP001220662">
    <property type="component" value="Unassembled WGS sequence"/>
</dbReference>
<evidence type="ECO:0000256" key="8">
    <source>
        <dbReference type="ARBA" id="ARBA00023014"/>
    </source>
</evidence>
<gene>
    <name evidence="13" type="primary">nirD</name>
    <name evidence="12" type="ORF">A9C11_11245</name>
    <name evidence="13" type="ORF">P3W55_02275</name>
</gene>
<dbReference type="PANTHER" id="PTHR21496">
    <property type="entry name" value="FERREDOXIN-RELATED"/>
    <property type="match status" value="1"/>
</dbReference>
<organism evidence="12 14">
    <name type="scientific">Pseudomonas citronellolis</name>
    <dbReference type="NCBI Taxonomy" id="53408"/>
    <lineage>
        <taxon>Bacteria</taxon>
        <taxon>Pseudomonadati</taxon>
        <taxon>Pseudomonadota</taxon>
        <taxon>Gammaproteobacteria</taxon>
        <taxon>Pseudomonadales</taxon>
        <taxon>Pseudomonadaceae</taxon>
        <taxon>Pseudomonas</taxon>
    </lineage>
</organism>
<evidence type="ECO:0000313" key="12">
    <source>
        <dbReference type="EMBL" id="ANI14525.1"/>
    </source>
</evidence>
<keyword evidence="6" id="KW-0560">Oxidoreductase</keyword>
<evidence type="ECO:0000313" key="14">
    <source>
        <dbReference type="Proteomes" id="UP000077748"/>
    </source>
</evidence>
<evidence type="ECO:0000313" key="13">
    <source>
        <dbReference type="EMBL" id="MDF3840527.1"/>
    </source>
</evidence>
<dbReference type="PROSITE" id="PS51296">
    <property type="entry name" value="RIESKE"/>
    <property type="match status" value="1"/>
</dbReference>
<dbReference type="InterPro" id="IPR017941">
    <property type="entry name" value="Rieske_2Fe-2S"/>
</dbReference>
<dbReference type="InterPro" id="IPR012748">
    <property type="entry name" value="Rieske-like_NirD"/>
</dbReference>
<keyword evidence="7" id="KW-0408">Iron</keyword>
<evidence type="ECO:0000256" key="3">
    <source>
        <dbReference type="ARBA" id="ARBA00022723"/>
    </source>
</evidence>
<evidence type="ECO:0000256" key="7">
    <source>
        <dbReference type="ARBA" id="ARBA00023004"/>
    </source>
</evidence>
<keyword evidence="4" id="KW-0058">Aromatic hydrocarbons catabolism</keyword>
<evidence type="ECO:0000256" key="1">
    <source>
        <dbReference type="ARBA" id="ARBA00022448"/>
    </source>
</evidence>
<keyword evidence="5" id="KW-0249">Electron transport</keyword>
<dbReference type="Gene3D" id="2.102.10.10">
    <property type="entry name" value="Rieske [2Fe-2S] iron-sulphur domain"/>
    <property type="match status" value="1"/>
</dbReference>
<keyword evidence="9" id="KW-0534">Nitrate assimilation</keyword>
<dbReference type="AlphaFoldDB" id="A0A127MW81"/>
<dbReference type="InterPro" id="IPR036922">
    <property type="entry name" value="Rieske_2Fe-2S_sf"/>
</dbReference>
<dbReference type="Proteomes" id="UP000077748">
    <property type="component" value="Chromosome"/>
</dbReference>
<accession>A0A127MW81</accession>
<dbReference type="RefSeq" id="WP_009618737.1">
    <property type="nucleotide sequence ID" value="NZ_BDGS01000001.1"/>
</dbReference>
<protein>
    <submittedName>
        <fullName evidence="12 13">Nitrite reductase</fullName>
    </submittedName>
</protein>
<evidence type="ECO:0000256" key="10">
    <source>
        <dbReference type="ARBA" id="ARBA00038001"/>
    </source>
</evidence>
<keyword evidence="1" id="KW-0813">Transport</keyword>
<evidence type="ECO:0000256" key="9">
    <source>
        <dbReference type="ARBA" id="ARBA00023063"/>
    </source>
</evidence>
<evidence type="ECO:0000256" key="5">
    <source>
        <dbReference type="ARBA" id="ARBA00022982"/>
    </source>
</evidence>
<dbReference type="GO" id="GO:0008942">
    <property type="term" value="F:nitrite reductase [NAD(P)H] activity"/>
    <property type="evidence" value="ECO:0007669"/>
    <property type="project" value="InterPro"/>
</dbReference>